<proteinExistence type="inferred from homology"/>
<dbReference type="SUPFAM" id="SSF53244">
    <property type="entry name" value="MurD-like peptide ligases, peptide-binding domain"/>
    <property type="match status" value="1"/>
</dbReference>
<dbReference type="SUPFAM" id="SSF53623">
    <property type="entry name" value="MurD-like peptide ligases, catalytic domain"/>
    <property type="match status" value="1"/>
</dbReference>
<comment type="catalytic activity">
    <reaction evidence="9">
        <text>(6S)-5,6,7,8-tetrahydrofolyl-(gamma-L-Glu)(n) + L-glutamate + ATP = (6S)-5,6,7,8-tetrahydrofolyl-(gamma-L-Glu)(n+1) + ADP + phosphate + H(+)</text>
        <dbReference type="Rhea" id="RHEA:10580"/>
        <dbReference type="Rhea" id="RHEA-COMP:14738"/>
        <dbReference type="Rhea" id="RHEA-COMP:14740"/>
        <dbReference type="ChEBI" id="CHEBI:15378"/>
        <dbReference type="ChEBI" id="CHEBI:29985"/>
        <dbReference type="ChEBI" id="CHEBI:30616"/>
        <dbReference type="ChEBI" id="CHEBI:43474"/>
        <dbReference type="ChEBI" id="CHEBI:141005"/>
        <dbReference type="ChEBI" id="CHEBI:456216"/>
        <dbReference type="EC" id="6.3.2.17"/>
    </reaction>
</comment>
<dbReference type="InterPro" id="IPR036615">
    <property type="entry name" value="Mur_ligase_C_dom_sf"/>
</dbReference>
<protein>
    <recommendedName>
        <fullName evidence="2">tetrahydrofolate synthase</fullName>
        <ecNumber evidence="2">6.3.2.17</ecNumber>
    </recommendedName>
    <alternativeName>
        <fullName evidence="8">Tetrahydrofolylpolyglutamate synthase</fullName>
    </alternativeName>
</protein>
<dbReference type="GO" id="GO:0016874">
    <property type="term" value="F:ligase activity"/>
    <property type="evidence" value="ECO:0007669"/>
    <property type="project" value="UniProtKB-KW"/>
</dbReference>
<sequence length="434" mass="48153">MIHTYEDALSWIHGRLRLGMKPGLARMEWMMERLGHPEEKIKTIHVAGTNGKGSTVSYIRNMLQEAGYRVGTFTSPYIETFNERISVDGKPISNDEIVTLLKVIKPLADELEGSELGGPTEFEVITAMALYYFGENTDIDFVIMEVGLGGKLDSTNVITPLVSIITSIGFDHMNILGDTIEKITGEKAGIIKQNVPVVSAVEQQEAIEVIKAKAKEENSQLYQLGQDFFIVDHQHNNGESFTLKADNQTFHNLNISMKGTHQVRNASLAVMALNILKNSEIVQIGDHELAAGLEKTKWIGRFEEISKEPLVILDGAHNPEGIKSLVDTIQAHLKEKEIHIIFSALHDKKLDTMIGQLEAVADNLTFTTFDFPRAASSNELYENSSKGENIATLENWKDAVKKGLDKITAEKNAVLVITGSLYFISEVRGFLLSK</sequence>
<feature type="domain" description="Mur ligase central" evidence="12">
    <location>
        <begin position="46"/>
        <end position="272"/>
    </location>
</feature>
<dbReference type="NCBIfam" id="TIGR01499">
    <property type="entry name" value="folC"/>
    <property type="match status" value="1"/>
</dbReference>
<dbReference type="RefSeq" id="WP_388041085.1">
    <property type="nucleotide sequence ID" value="NZ_JBHUEK010000031.1"/>
</dbReference>
<keyword evidence="4" id="KW-0479">Metal-binding</keyword>
<evidence type="ECO:0000256" key="5">
    <source>
        <dbReference type="ARBA" id="ARBA00022741"/>
    </source>
</evidence>
<dbReference type="InterPro" id="IPR013221">
    <property type="entry name" value="Mur_ligase_cen"/>
</dbReference>
<keyword evidence="14" id="KW-1185">Reference proteome</keyword>
<evidence type="ECO:0000256" key="2">
    <source>
        <dbReference type="ARBA" id="ARBA00013025"/>
    </source>
</evidence>
<evidence type="ECO:0000256" key="4">
    <source>
        <dbReference type="ARBA" id="ARBA00022723"/>
    </source>
</evidence>
<evidence type="ECO:0000256" key="3">
    <source>
        <dbReference type="ARBA" id="ARBA00022598"/>
    </source>
</evidence>
<keyword evidence="7" id="KW-0460">Magnesium</keyword>
<dbReference type="EMBL" id="JBHUEK010000031">
    <property type="protein sequence ID" value="MFD1781114.1"/>
    <property type="molecule type" value="Genomic_DNA"/>
</dbReference>
<evidence type="ECO:0000313" key="14">
    <source>
        <dbReference type="Proteomes" id="UP001597227"/>
    </source>
</evidence>
<evidence type="ECO:0000259" key="12">
    <source>
        <dbReference type="Pfam" id="PF08245"/>
    </source>
</evidence>
<comment type="similarity">
    <text evidence="1 10">Belongs to the folylpolyglutamate synthase family.</text>
</comment>
<comment type="caution">
    <text evidence="13">The sequence shown here is derived from an EMBL/GenBank/DDBJ whole genome shotgun (WGS) entry which is preliminary data.</text>
</comment>
<dbReference type="Gene3D" id="3.40.1190.10">
    <property type="entry name" value="Mur-like, catalytic domain"/>
    <property type="match status" value="1"/>
</dbReference>
<keyword evidence="6 10" id="KW-0067">ATP-binding</keyword>
<dbReference type="Pfam" id="PF08245">
    <property type="entry name" value="Mur_ligase_M"/>
    <property type="match status" value="1"/>
</dbReference>
<organism evidence="13 14">
    <name type="scientific">Fredinandcohnia salidurans</name>
    <dbReference type="NCBI Taxonomy" id="2595041"/>
    <lineage>
        <taxon>Bacteria</taxon>
        <taxon>Bacillati</taxon>
        <taxon>Bacillota</taxon>
        <taxon>Bacilli</taxon>
        <taxon>Bacillales</taxon>
        <taxon>Bacillaceae</taxon>
        <taxon>Fredinandcohnia</taxon>
    </lineage>
</organism>
<evidence type="ECO:0000256" key="9">
    <source>
        <dbReference type="ARBA" id="ARBA00047493"/>
    </source>
</evidence>
<keyword evidence="3 10" id="KW-0436">Ligase</keyword>
<dbReference type="PIRSF" id="PIRSF001563">
    <property type="entry name" value="Folylpolyglu_synth"/>
    <property type="match status" value="1"/>
</dbReference>
<name>A0ABW4MTU1_9BACI</name>
<dbReference type="InterPro" id="IPR001645">
    <property type="entry name" value="Folylpolyglutamate_synth"/>
</dbReference>
<keyword evidence="5 10" id="KW-0547">Nucleotide-binding</keyword>
<evidence type="ECO:0000256" key="6">
    <source>
        <dbReference type="ARBA" id="ARBA00022840"/>
    </source>
</evidence>
<evidence type="ECO:0000313" key="13">
    <source>
        <dbReference type="EMBL" id="MFD1781114.1"/>
    </source>
</evidence>
<evidence type="ECO:0000256" key="10">
    <source>
        <dbReference type="PIRNR" id="PIRNR001563"/>
    </source>
</evidence>
<evidence type="ECO:0000259" key="11">
    <source>
        <dbReference type="Pfam" id="PF02875"/>
    </source>
</evidence>
<dbReference type="Pfam" id="PF02875">
    <property type="entry name" value="Mur_ligase_C"/>
    <property type="match status" value="1"/>
</dbReference>
<feature type="domain" description="Mur ligase C-terminal" evidence="11">
    <location>
        <begin position="300"/>
        <end position="420"/>
    </location>
</feature>
<dbReference type="PROSITE" id="PS01012">
    <property type="entry name" value="FOLYLPOLYGLU_SYNT_2"/>
    <property type="match status" value="1"/>
</dbReference>
<dbReference type="Proteomes" id="UP001597227">
    <property type="component" value="Unassembled WGS sequence"/>
</dbReference>
<evidence type="ECO:0000256" key="1">
    <source>
        <dbReference type="ARBA" id="ARBA00008276"/>
    </source>
</evidence>
<dbReference type="InterPro" id="IPR004101">
    <property type="entry name" value="Mur_ligase_C"/>
</dbReference>
<evidence type="ECO:0000256" key="7">
    <source>
        <dbReference type="ARBA" id="ARBA00022842"/>
    </source>
</evidence>
<reference evidence="14" key="1">
    <citation type="journal article" date="2019" name="Int. J. Syst. Evol. Microbiol.">
        <title>The Global Catalogue of Microorganisms (GCM) 10K type strain sequencing project: providing services to taxonomists for standard genome sequencing and annotation.</title>
        <authorList>
            <consortium name="The Broad Institute Genomics Platform"/>
            <consortium name="The Broad Institute Genome Sequencing Center for Infectious Disease"/>
            <person name="Wu L."/>
            <person name="Ma J."/>
        </authorList>
    </citation>
    <scope>NUCLEOTIDE SEQUENCE [LARGE SCALE GENOMIC DNA]</scope>
    <source>
        <strain evidence="14">CCUG 15531</strain>
    </source>
</reference>
<dbReference type="InterPro" id="IPR036565">
    <property type="entry name" value="Mur-like_cat_sf"/>
</dbReference>
<dbReference type="PROSITE" id="PS01011">
    <property type="entry name" value="FOLYLPOLYGLU_SYNT_1"/>
    <property type="match status" value="1"/>
</dbReference>
<dbReference type="Gene3D" id="3.90.190.20">
    <property type="entry name" value="Mur ligase, C-terminal domain"/>
    <property type="match status" value="1"/>
</dbReference>
<gene>
    <name evidence="13" type="ORF">ACFSFW_20880</name>
</gene>
<dbReference type="PANTHER" id="PTHR11136:SF0">
    <property type="entry name" value="DIHYDROFOLATE SYNTHETASE-RELATED"/>
    <property type="match status" value="1"/>
</dbReference>
<accession>A0ABW4MTU1</accession>
<dbReference type="InterPro" id="IPR018109">
    <property type="entry name" value="Folylpolyglutamate_synth_CS"/>
</dbReference>
<evidence type="ECO:0000256" key="8">
    <source>
        <dbReference type="ARBA" id="ARBA00030592"/>
    </source>
</evidence>
<dbReference type="EC" id="6.3.2.17" evidence="2"/>
<dbReference type="PANTHER" id="PTHR11136">
    <property type="entry name" value="FOLYLPOLYGLUTAMATE SYNTHASE-RELATED"/>
    <property type="match status" value="1"/>
</dbReference>